<evidence type="ECO:0000313" key="10">
    <source>
        <dbReference type="Proteomes" id="UP000433483"/>
    </source>
</evidence>
<evidence type="ECO:0000313" key="5">
    <source>
        <dbReference type="EMBL" id="KAE9165303.1"/>
    </source>
</evidence>
<dbReference type="Proteomes" id="UP000437068">
    <property type="component" value="Unassembled WGS sequence"/>
</dbReference>
<dbReference type="Proteomes" id="UP000460718">
    <property type="component" value="Unassembled WGS sequence"/>
</dbReference>
<dbReference type="Proteomes" id="UP000476176">
    <property type="component" value="Unassembled WGS sequence"/>
</dbReference>
<sequence length="65" mass="7375">MMTIKAADHENEPQSVAEAKRSKHWSEWKAAMDKELAELDANGTWELVEAPDGANIVTSKWVYKM</sequence>
<dbReference type="EMBL" id="QXGB01004694">
    <property type="protein sequence ID" value="KAE9165303.1"/>
    <property type="molecule type" value="Genomic_DNA"/>
</dbReference>
<dbReference type="Proteomes" id="UP000441208">
    <property type="component" value="Unassembled WGS sequence"/>
</dbReference>
<keyword evidence="10" id="KW-1185">Reference proteome</keyword>
<evidence type="ECO:0000256" key="1">
    <source>
        <dbReference type="SAM" id="MobiDB-lite"/>
    </source>
</evidence>
<reference evidence="10 11" key="1">
    <citation type="submission" date="2018-08" db="EMBL/GenBank/DDBJ databases">
        <title>Genomic investigation of the strawberry pathogen Phytophthora fragariae indicates pathogenicity is determined by transcriptional variation in three key races.</title>
        <authorList>
            <person name="Adams T.M."/>
            <person name="Armitage A.D."/>
            <person name="Sobczyk M.K."/>
            <person name="Bates H.J."/>
            <person name="Dunwell J.M."/>
            <person name="Nellist C.F."/>
            <person name="Harrison R.J."/>
        </authorList>
    </citation>
    <scope>NUCLEOTIDE SEQUENCE [LARGE SCALE GENOMIC DNA]</scope>
    <source>
        <strain evidence="8 11">A4</strain>
        <strain evidence="7 12">BC-1</strain>
        <strain evidence="6 15">BC-23</strain>
        <strain evidence="5 10">NOV-27</strain>
        <strain evidence="4 13">NOV-71</strain>
        <strain evidence="9 16">NOV-77</strain>
        <strain evidence="3 17">ONT-3</strain>
        <strain evidence="2 14">SCRP245</strain>
    </source>
</reference>
<evidence type="ECO:0000313" key="4">
    <source>
        <dbReference type="EMBL" id="KAE9063669.1"/>
    </source>
</evidence>
<dbReference type="EMBL" id="QXFZ01004596">
    <property type="protein sequence ID" value="KAE9063669.1"/>
    <property type="molecule type" value="Genomic_DNA"/>
</dbReference>
<evidence type="ECO:0000313" key="15">
    <source>
        <dbReference type="Proteomes" id="UP000476176"/>
    </source>
</evidence>
<dbReference type="EMBL" id="QXFW01004806">
    <property type="protein sequence ID" value="KAE8964273.1"/>
    <property type="molecule type" value="Genomic_DNA"/>
</dbReference>
<evidence type="ECO:0000313" key="16">
    <source>
        <dbReference type="Proteomes" id="UP000486351"/>
    </source>
</evidence>
<organism evidence="5 10">
    <name type="scientific">Phytophthora fragariae</name>
    <dbReference type="NCBI Taxonomy" id="53985"/>
    <lineage>
        <taxon>Eukaryota</taxon>
        <taxon>Sar</taxon>
        <taxon>Stramenopiles</taxon>
        <taxon>Oomycota</taxon>
        <taxon>Peronosporomycetes</taxon>
        <taxon>Peronosporales</taxon>
        <taxon>Peronosporaceae</taxon>
        <taxon>Phytophthora</taxon>
    </lineage>
</organism>
<evidence type="ECO:0000313" key="14">
    <source>
        <dbReference type="Proteomes" id="UP000460718"/>
    </source>
</evidence>
<name>A0A6A3VDF8_9STRA</name>
<evidence type="ECO:0000313" key="8">
    <source>
        <dbReference type="EMBL" id="KAE9269201.1"/>
    </source>
</evidence>
<evidence type="ECO:0000313" key="3">
    <source>
        <dbReference type="EMBL" id="KAE9062688.1"/>
    </source>
</evidence>
<dbReference type="Proteomes" id="UP000488956">
    <property type="component" value="Unassembled WGS sequence"/>
</dbReference>
<evidence type="ECO:0000313" key="13">
    <source>
        <dbReference type="Proteomes" id="UP000441208"/>
    </source>
</evidence>
<evidence type="ECO:0000313" key="6">
    <source>
        <dbReference type="EMBL" id="KAE9167594.1"/>
    </source>
</evidence>
<evidence type="ECO:0008006" key="18">
    <source>
        <dbReference type="Google" id="ProtNLM"/>
    </source>
</evidence>
<proteinExistence type="predicted"/>
<evidence type="ECO:0000313" key="11">
    <source>
        <dbReference type="Proteomes" id="UP000437068"/>
    </source>
</evidence>
<evidence type="ECO:0000313" key="9">
    <source>
        <dbReference type="EMBL" id="KAE9275489.1"/>
    </source>
</evidence>
<dbReference type="EMBL" id="QXGE01004871">
    <property type="protein sequence ID" value="KAE9269201.1"/>
    <property type="molecule type" value="Genomic_DNA"/>
</dbReference>
<dbReference type="EMBL" id="QXGC01004825">
    <property type="protein sequence ID" value="KAE9167594.1"/>
    <property type="molecule type" value="Genomic_DNA"/>
</dbReference>
<feature type="region of interest" description="Disordered" evidence="1">
    <location>
        <begin position="1"/>
        <end position="23"/>
    </location>
</feature>
<dbReference type="Proteomes" id="UP000486351">
    <property type="component" value="Unassembled WGS sequence"/>
</dbReference>
<dbReference type="EMBL" id="QXFX01004808">
    <property type="protein sequence ID" value="KAE9062688.1"/>
    <property type="molecule type" value="Genomic_DNA"/>
</dbReference>
<dbReference type="Proteomes" id="UP000433483">
    <property type="component" value="Unassembled WGS sequence"/>
</dbReference>
<dbReference type="AlphaFoldDB" id="A0A6A3VDF8"/>
<accession>A0A6A3VDF8</accession>
<comment type="caution">
    <text evidence="5">The sequence shown here is derived from an EMBL/GenBank/DDBJ whole genome shotgun (WGS) entry which is preliminary data.</text>
</comment>
<dbReference type="EMBL" id="QXFY01004769">
    <property type="protein sequence ID" value="KAE9275489.1"/>
    <property type="molecule type" value="Genomic_DNA"/>
</dbReference>
<protein>
    <recommendedName>
        <fullName evidence="18">Reverse transcriptase Ty1/copia-type domain-containing protein</fullName>
    </recommendedName>
</protein>
<evidence type="ECO:0000313" key="12">
    <source>
        <dbReference type="Proteomes" id="UP000440367"/>
    </source>
</evidence>
<evidence type="ECO:0000313" key="17">
    <source>
        <dbReference type="Proteomes" id="UP000488956"/>
    </source>
</evidence>
<dbReference type="OrthoDB" id="123918at2759"/>
<dbReference type="Proteomes" id="UP000440367">
    <property type="component" value="Unassembled WGS sequence"/>
</dbReference>
<evidence type="ECO:0000313" key="7">
    <source>
        <dbReference type="EMBL" id="KAE9170518.1"/>
    </source>
</evidence>
<gene>
    <name evidence="8" type="ORF">PF001_g29331</name>
    <name evidence="7" type="ORF">PF002_g30067</name>
    <name evidence="6" type="ORF">PF004_g28774</name>
    <name evidence="5" type="ORF">PF005_g29667</name>
    <name evidence="4" type="ORF">PF007_g29471</name>
    <name evidence="9" type="ORF">PF008_g29342</name>
    <name evidence="3" type="ORF">PF010_g29298</name>
    <name evidence="2" type="ORF">PF011_g28731</name>
</gene>
<dbReference type="EMBL" id="QXGD01004453">
    <property type="protein sequence ID" value="KAE9170518.1"/>
    <property type="molecule type" value="Genomic_DNA"/>
</dbReference>
<evidence type="ECO:0000313" key="2">
    <source>
        <dbReference type="EMBL" id="KAE8964273.1"/>
    </source>
</evidence>